<organism evidence="2 3">
    <name type="scientific">Clostridium disporicum</name>
    <dbReference type="NCBI Taxonomy" id="84024"/>
    <lineage>
        <taxon>Bacteria</taxon>
        <taxon>Bacillati</taxon>
        <taxon>Bacillota</taxon>
        <taxon>Clostridia</taxon>
        <taxon>Eubacteriales</taxon>
        <taxon>Clostridiaceae</taxon>
        <taxon>Clostridium</taxon>
    </lineage>
</organism>
<comment type="similarity">
    <text evidence="1">Belongs to the HupF/HypC family.</text>
</comment>
<evidence type="ECO:0000313" key="2">
    <source>
        <dbReference type="EMBL" id="CUN50668.1"/>
    </source>
</evidence>
<accession>A0A173XJR7</accession>
<name>A0A173XJR7_9CLOT</name>
<dbReference type="SUPFAM" id="SSF159127">
    <property type="entry name" value="HupF/HypC-like"/>
    <property type="match status" value="1"/>
</dbReference>
<dbReference type="Pfam" id="PF01455">
    <property type="entry name" value="HupF_HypC"/>
    <property type="match status" value="1"/>
</dbReference>
<dbReference type="PRINTS" id="PR00445">
    <property type="entry name" value="HUPFHYPC"/>
</dbReference>
<dbReference type="RefSeq" id="WP_055262720.1">
    <property type="nucleotide sequence ID" value="NZ_CABIXQ010000001.1"/>
</dbReference>
<reference evidence="2 3" key="1">
    <citation type="submission" date="2015-09" db="EMBL/GenBank/DDBJ databases">
        <authorList>
            <consortium name="Pathogen Informatics"/>
        </authorList>
    </citation>
    <scope>NUCLEOTIDE SEQUENCE [LARGE SCALE GENOMIC DNA]</scope>
    <source>
        <strain evidence="2 3">2789STDY5834856</strain>
    </source>
</reference>
<dbReference type="GO" id="GO:1902670">
    <property type="term" value="F:carbon dioxide binding"/>
    <property type="evidence" value="ECO:0007669"/>
    <property type="project" value="TreeGrafter"/>
</dbReference>
<dbReference type="PANTHER" id="PTHR35177">
    <property type="entry name" value="HYDROGENASE MATURATION FACTOR HYBG"/>
    <property type="match status" value="1"/>
</dbReference>
<dbReference type="FunFam" id="2.30.30.140:FF:000022">
    <property type="entry name" value="Hydrogenase assembly chaperone HybG"/>
    <property type="match status" value="1"/>
</dbReference>
<dbReference type="Gene3D" id="2.30.30.140">
    <property type="match status" value="1"/>
</dbReference>
<dbReference type="OrthoDB" id="9806017at2"/>
<dbReference type="AlphaFoldDB" id="A0A173XJR7"/>
<dbReference type="PANTHER" id="PTHR35177:SF2">
    <property type="entry name" value="HYDROGENASE MATURATION FACTOR HYBG"/>
    <property type="match status" value="1"/>
</dbReference>
<dbReference type="GO" id="GO:0005506">
    <property type="term" value="F:iron ion binding"/>
    <property type="evidence" value="ECO:0007669"/>
    <property type="project" value="TreeGrafter"/>
</dbReference>
<dbReference type="NCBIfam" id="TIGR00074">
    <property type="entry name" value="hypC_hupF"/>
    <property type="match status" value="1"/>
</dbReference>
<dbReference type="Proteomes" id="UP000095594">
    <property type="component" value="Unassembled WGS sequence"/>
</dbReference>
<dbReference type="GO" id="GO:0051604">
    <property type="term" value="P:protein maturation"/>
    <property type="evidence" value="ECO:0007669"/>
    <property type="project" value="TreeGrafter"/>
</dbReference>
<evidence type="ECO:0000256" key="1">
    <source>
        <dbReference type="ARBA" id="ARBA00006018"/>
    </source>
</evidence>
<dbReference type="EMBL" id="CYZX01000001">
    <property type="protein sequence ID" value="CUN50668.1"/>
    <property type="molecule type" value="Genomic_DNA"/>
</dbReference>
<gene>
    <name evidence="2" type="primary">hypC</name>
    <name evidence="2" type="ORF">ERS852471_00035</name>
</gene>
<protein>
    <submittedName>
        <fullName evidence="2">Hydrogenase assembly chaperone HypC/HupF</fullName>
    </submittedName>
</protein>
<evidence type="ECO:0000313" key="3">
    <source>
        <dbReference type="Proteomes" id="UP000095594"/>
    </source>
</evidence>
<proteinExistence type="inferred from homology"/>
<dbReference type="InterPro" id="IPR001109">
    <property type="entry name" value="Hydrogenase_HupF/HypC"/>
</dbReference>
<sequence length="73" mass="7903">MCIAVPAEIKKINGDIALVSYGGVALEVNISLIEEPKIGDYVLIHAGCAIEKICREEAIKTLEIFRELADAMS</sequence>